<name>A0AAW0PYY3_9GOBI</name>
<evidence type="ECO:0000313" key="3">
    <source>
        <dbReference type="Proteomes" id="UP001460270"/>
    </source>
</evidence>
<gene>
    <name evidence="2" type="ORF">WMY93_003230</name>
</gene>
<dbReference type="AlphaFoldDB" id="A0AAW0PYY3"/>
<reference evidence="3" key="1">
    <citation type="submission" date="2024-04" db="EMBL/GenBank/DDBJ databases">
        <title>Salinicola lusitanus LLJ914,a marine bacterium isolated from the Okinawa Trough.</title>
        <authorList>
            <person name="Li J."/>
        </authorList>
    </citation>
    <scope>NUCLEOTIDE SEQUENCE [LARGE SCALE GENOMIC DNA]</scope>
</reference>
<dbReference type="EMBL" id="JBBPFD010000002">
    <property type="protein sequence ID" value="KAK7939904.1"/>
    <property type="molecule type" value="Genomic_DNA"/>
</dbReference>
<evidence type="ECO:0000313" key="2">
    <source>
        <dbReference type="EMBL" id="KAK7939904.1"/>
    </source>
</evidence>
<sequence>MENHRGDLRGADLWSDHRCVRGHHGVRVVDATNGRNRRGVRVSGDVDRVPKRRLL</sequence>
<feature type="region of interest" description="Disordered" evidence="1">
    <location>
        <begin position="35"/>
        <end position="55"/>
    </location>
</feature>
<organism evidence="2 3">
    <name type="scientific">Mugilogobius chulae</name>
    <name type="common">yellowstripe goby</name>
    <dbReference type="NCBI Taxonomy" id="88201"/>
    <lineage>
        <taxon>Eukaryota</taxon>
        <taxon>Metazoa</taxon>
        <taxon>Chordata</taxon>
        <taxon>Craniata</taxon>
        <taxon>Vertebrata</taxon>
        <taxon>Euteleostomi</taxon>
        <taxon>Actinopterygii</taxon>
        <taxon>Neopterygii</taxon>
        <taxon>Teleostei</taxon>
        <taxon>Neoteleostei</taxon>
        <taxon>Acanthomorphata</taxon>
        <taxon>Gobiaria</taxon>
        <taxon>Gobiiformes</taxon>
        <taxon>Gobioidei</taxon>
        <taxon>Gobiidae</taxon>
        <taxon>Gobionellinae</taxon>
        <taxon>Mugilogobius</taxon>
    </lineage>
</organism>
<dbReference type="Proteomes" id="UP001460270">
    <property type="component" value="Unassembled WGS sequence"/>
</dbReference>
<accession>A0AAW0PYY3</accession>
<protein>
    <submittedName>
        <fullName evidence="2">Uncharacterized protein</fullName>
    </submittedName>
</protein>
<comment type="caution">
    <text evidence="2">The sequence shown here is derived from an EMBL/GenBank/DDBJ whole genome shotgun (WGS) entry which is preliminary data.</text>
</comment>
<evidence type="ECO:0000256" key="1">
    <source>
        <dbReference type="SAM" id="MobiDB-lite"/>
    </source>
</evidence>
<proteinExistence type="predicted"/>
<keyword evidence="3" id="KW-1185">Reference proteome</keyword>